<organism evidence="1 2">
    <name type="scientific">Senna tora</name>
    <dbReference type="NCBI Taxonomy" id="362788"/>
    <lineage>
        <taxon>Eukaryota</taxon>
        <taxon>Viridiplantae</taxon>
        <taxon>Streptophyta</taxon>
        <taxon>Embryophyta</taxon>
        <taxon>Tracheophyta</taxon>
        <taxon>Spermatophyta</taxon>
        <taxon>Magnoliopsida</taxon>
        <taxon>eudicotyledons</taxon>
        <taxon>Gunneridae</taxon>
        <taxon>Pentapetalae</taxon>
        <taxon>rosids</taxon>
        <taxon>fabids</taxon>
        <taxon>Fabales</taxon>
        <taxon>Fabaceae</taxon>
        <taxon>Caesalpinioideae</taxon>
        <taxon>Cassia clade</taxon>
        <taxon>Senna</taxon>
    </lineage>
</organism>
<keyword evidence="2" id="KW-1185">Reference proteome</keyword>
<name>A0A834WB63_9FABA</name>
<accession>A0A834WB63</accession>
<dbReference type="AlphaFoldDB" id="A0A834WB63"/>
<comment type="caution">
    <text evidence="1">The sequence shown here is derived from an EMBL/GenBank/DDBJ whole genome shotgun (WGS) entry which is preliminary data.</text>
</comment>
<proteinExistence type="predicted"/>
<evidence type="ECO:0000313" key="1">
    <source>
        <dbReference type="EMBL" id="KAF7814893.1"/>
    </source>
</evidence>
<sequence>MAKMRFCLQVNGELKLSSPSKAEAKLPLNLEHTYSGDEAF</sequence>
<evidence type="ECO:0000313" key="2">
    <source>
        <dbReference type="Proteomes" id="UP000634136"/>
    </source>
</evidence>
<dbReference type="EMBL" id="JAAIUW010000009">
    <property type="protein sequence ID" value="KAF7814893.1"/>
    <property type="molecule type" value="Genomic_DNA"/>
</dbReference>
<gene>
    <name evidence="1" type="ORF">G2W53_028862</name>
</gene>
<protein>
    <submittedName>
        <fullName evidence="1">Uncharacterized protein</fullName>
    </submittedName>
</protein>
<dbReference type="Proteomes" id="UP000634136">
    <property type="component" value="Unassembled WGS sequence"/>
</dbReference>
<reference evidence="1" key="1">
    <citation type="submission" date="2020-09" db="EMBL/GenBank/DDBJ databases">
        <title>Genome-Enabled Discovery of Anthraquinone Biosynthesis in Senna tora.</title>
        <authorList>
            <person name="Kang S.-H."/>
            <person name="Pandey R.P."/>
            <person name="Lee C.-M."/>
            <person name="Sim J.-S."/>
            <person name="Jeong J.-T."/>
            <person name="Choi B.-S."/>
            <person name="Jung M."/>
            <person name="Ginzburg D."/>
            <person name="Zhao K."/>
            <person name="Won S.Y."/>
            <person name="Oh T.-J."/>
            <person name="Yu Y."/>
            <person name="Kim N.-H."/>
            <person name="Lee O.R."/>
            <person name="Lee T.-H."/>
            <person name="Bashyal P."/>
            <person name="Kim T.-S."/>
            <person name="Lee W.-H."/>
            <person name="Kawkins C."/>
            <person name="Kim C.-K."/>
            <person name="Kim J.S."/>
            <person name="Ahn B.O."/>
            <person name="Rhee S.Y."/>
            <person name="Sohng J.K."/>
        </authorList>
    </citation>
    <scope>NUCLEOTIDE SEQUENCE</scope>
    <source>
        <tissue evidence="1">Leaf</tissue>
    </source>
</reference>